<evidence type="ECO:0000256" key="3">
    <source>
        <dbReference type="ARBA" id="ARBA00017024"/>
    </source>
</evidence>
<evidence type="ECO:0000313" key="18">
    <source>
        <dbReference type="EMBL" id="EGD75937.1"/>
    </source>
</evidence>
<dbReference type="PANTHER" id="PTHR10635:SF0">
    <property type="entry name" value="COATOMER SUBUNIT BETA"/>
    <property type="match status" value="1"/>
</dbReference>
<dbReference type="OMA" id="IYKNFDW"/>
<feature type="domain" description="Coatomer beta subunit C-terminal" evidence="16">
    <location>
        <begin position="667"/>
        <end position="802"/>
    </location>
</feature>
<keyword evidence="10 14" id="KW-0472">Membrane</keyword>
<keyword evidence="7 14" id="KW-0931">ER-Golgi transport</keyword>
<evidence type="ECO:0000256" key="14">
    <source>
        <dbReference type="PIRNR" id="PIRNR005727"/>
    </source>
</evidence>
<dbReference type="Pfam" id="PF07718">
    <property type="entry name" value="Coatamer_beta_C"/>
    <property type="match status" value="1"/>
</dbReference>
<keyword evidence="8 14" id="KW-0653">Protein transport</keyword>
<evidence type="ECO:0000256" key="9">
    <source>
        <dbReference type="ARBA" id="ARBA00023034"/>
    </source>
</evidence>
<dbReference type="InterPro" id="IPR029446">
    <property type="entry name" value="COPB1_appendage_platform_dom"/>
</dbReference>
<keyword evidence="4 14" id="KW-0813">Transport</keyword>
<evidence type="ECO:0000256" key="6">
    <source>
        <dbReference type="ARBA" id="ARBA00022737"/>
    </source>
</evidence>
<dbReference type="PANTHER" id="PTHR10635">
    <property type="entry name" value="COATOMER SUBUNIT BETA"/>
    <property type="match status" value="1"/>
</dbReference>
<evidence type="ECO:0000256" key="4">
    <source>
        <dbReference type="ARBA" id="ARBA00022448"/>
    </source>
</evidence>
<dbReference type="GO" id="GO:0006888">
    <property type="term" value="P:endoplasmic reticulum to Golgi vesicle-mediated transport"/>
    <property type="evidence" value="ECO:0007669"/>
    <property type="project" value="TreeGrafter"/>
</dbReference>
<dbReference type="OrthoDB" id="10261439at2759"/>
<reference evidence="18" key="1">
    <citation type="submission" date="2009-08" db="EMBL/GenBank/DDBJ databases">
        <title>Annotation of Salpingoeca rosetta.</title>
        <authorList>
            <consortium name="The Broad Institute Genome Sequencing Platform"/>
            <person name="Russ C."/>
            <person name="Cuomo C."/>
            <person name="Burger G."/>
            <person name="Gray M.W."/>
            <person name="Holland P.W.H."/>
            <person name="King N."/>
            <person name="Lang F.B.F."/>
            <person name="Roger A.J."/>
            <person name="Ruiz-Trillo I."/>
            <person name="Young S.K."/>
            <person name="Zeng Q."/>
            <person name="Gargeya S."/>
            <person name="Alvarado L."/>
            <person name="Berlin A."/>
            <person name="Chapman S.B."/>
            <person name="Chen Z."/>
            <person name="Freedman E."/>
            <person name="Gellesch M."/>
            <person name="Goldberg J."/>
            <person name="Griggs A."/>
            <person name="Gujja S."/>
            <person name="Heilman E."/>
            <person name="Heiman D."/>
            <person name="Howarth C."/>
            <person name="Mehta T."/>
            <person name="Neiman D."/>
            <person name="Pearson M."/>
            <person name="Roberts A."/>
            <person name="Saif S."/>
            <person name="Shea T."/>
            <person name="Shenoy N."/>
            <person name="Sisk P."/>
            <person name="Stolte C."/>
            <person name="Sykes S."/>
            <person name="White J."/>
            <person name="Yandava C."/>
            <person name="Haas B."/>
            <person name="Nusbaum C."/>
            <person name="Birren B."/>
        </authorList>
    </citation>
    <scope>NUCLEOTIDE SEQUENCE [LARGE SCALE GENOMIC DNA]</scope>
    <source>
        <strain evidence="18">ATCC 50818</strain>
    </source>
</reference>
<keyword evidence="6" id="KW-0677">Repeat</keyword>
<dbReference type="FunCoup" id="F2TX28">
    <property type="interactions" value="1891"/>
</dbReference>
<comment type="function">
    <text evidence="12 14">The coatomer is a cytosolic protein complex that binds to dilysine motifs and reversibly associates with Golgi non-clathrin-coated vesicles, which further mediate biosynthetic protein transport from the ER, via the Golgi up to the trans Golgi network. Coatomer complex is required for budding from Golgi membranes, and is essential for the retrograde Golgi-to-ER transport of dilysine-tagged proteins.</text>
</comment>
<dbReference type="Pfam" id="PF14806">
    <property type="entry name" value="Coatomer_b_Cpla"/>
    <property type="match status" value="1"/>
</dbReference>
<keyword evidence="5 14" id="KW-0963">Cytoplasm</keyword>
<dbReference type="Pfam" id="PF01602">
    <property type="entry name" value="Adaptin_N"/>
    <property type="match status" value="1"/>
</dbReference>
<dbReference type="Gene3D" id="1.25.10.10">
    <property type="entry name" value="Leucine-rich Repeat Variant"/>
    <property type="match status" value="1"/>
</dbReference>
<sequence>MDNACYTLINTDEGFEPMTEMELRKALESNKVGVKAHALKTAILMLLSGEKLPSLLMTVIRFVMPCDDHLVKKLLLVFWEVVPKYGPDGKLLHEMILVCDAYRKDLVHPNEYVRGSTLRFLCKLKEPELLEPLMPSIQECLTNRHSYVRRNAVLAIYTIYKNFEHLIPDGPELIQKFLEKETDASCKRNAFMMLTTADQSRALEYLATCIDQVHTFNEILQLVIVELVHKVCRQDSAQRSKFIRVIYNLLDSSSAAVRYDAAGTLLTLSTAPTAVTAAAKCFTGLIMNESDNNVKLIVLDRLIRLKENPNNERVMQDMCMDIIKVLSAPDLTVRRKTLDLVMELVSNRNVSEVVMFLQKELAKTSSQEGFEKNSEYKQVLVRTLHQLGVRFPDVASTIVPQLMEFLSDSDEKAVASAVDVIVFVREAFERLPALRSEMLGSLLSSFSQISVAKILRATVWIIGEYANTQRDIEAAIAEIKRSLGSLPIVDTELAEAAEAEAAEEEQGSEPKVVTRTRITADGTYATESVYTSTDKKKEEKPPTRKLLLGGDFFVASAISTALTKLALKYGHTSASDADKNKLTATAMLMMVSMAHLGKTNIPEKPCPADCASHIMACVHTLASPTPELEQLFLDRCHRAFVDMLETLKSHHEHFKAKETSKVIKAQADDPITFRALRVKAEDEFMDDDDEMLLSKATGADTKEESSSKLSKVFQLSGFSDPVYAEAYVNVHQYDIHLDVLVVNQTPDTLQNLTLELATLGDLKLTEKPQSYTLGPHDFRNIKANVKVSSTETGIIFGNIVYDVSGATSDRNCVILNDIHIDIMDYITPAMCSEVEFRAMWAEFEWENKVSVRTSITDLNAYLNHIKQTTNMQCLTPDSALTGDCNFLAANLYAKSVFGEDALANLSIEKGPDGQITGHIRIRSKTQGIALSLGDKITLHQKEAQH</sequence>
<keyword evidence="9 14" id="KW-0333">Golgi apparatus</keyword>
<evidence type="ECO:0000256" key="2">
    <source>
        <dbReference type="ARBA" id="ARBA00011775"/>
    </source>
</evidence>
<dbReference type="SUPFAM" id="SSF48371">
    <property type="entry name" value="ARM repeat"/>
    <property type="match status" value="1"/>
</dbReference>
<keyword evidence="19" id="KW-1185">Reference proteome</keyword>
<dbReference type="GO" id="GO:0005198">
    <property type="term" value="F:structural molecule activity"/>
    <property type="evidence" value="ECO:0007669"/>
    <property type="project" value="InterPro"/>
</dbReference>
<dbReference type="eggNOG" id="KOG1058">
    <property type="taxonomic scope" value="Eukaryota"/>
</dbReference>
<evidence type="ECO:0000256" key="8">
    <source>
        <dbReference type="ARBA" id="ARBA00022927"/>
    </source>
</evidence>
<dbReference type="GO" id="GO:0030126">
    <property type="term" value="C:COPI vesicle coat"/>
    <property type="evidence" value="ECO:0007669"/>
    <property type="project" value="InterPro"/>
</dbReference>
<evidence type="ECO:0000313" key="19">
    <source>
        <dbReference type="Proteomes" id="UP000007799"/>
    </source>
</evidence>
<evidence type="ECO:0000256" key="12">
    <source>
        <dbReference type="ARBA" id="ARBA00025536"/>
    </source>
</evidence>
<dbReference type="STRING" id="946362.F2TX28"/>
<organism evidence="19">
    <name type="scientific">Salpingoeca rosetta (strain ATCC 50818 / BSB-021)</name>
    <dbReference type="NCBI Taxonomy" id="946362"/>
    <lineage>
        <taxon>Eukaryota</taxon>
        <taxon>Choanoflagellata</taxon>
        <taxon>Craspedida</taxon>
        <taxon>Salpingoecidae</taxon>
        <taxon>Salpingoeca</taxon>
    </lineage>
</organism>
<dbReference type="AlphaFoldDB" id="F2TX28"/>
<accession>F2TX28</accession>
<dbReference type="GO" id="GO:0006886">
    <property type="term" value="P:intracellular protein transport"/>
    <property type="evidence" value="ECO:0007669"/>
    <property type="project" value="InterPro"/>
</dbReference>
<evidence type="ECO:0000256" key="7">
    <source>
        <dbReference type="ARBA" id="ARBA00022892"/>
    </source>
</evidence>
<comment type="subunit">
    <text evidence="2 14">Oligomeric complex that consists of at least the alpha, beta, beta', gamma, delta, epsilon and zeta subunits.</text>
</comment>
<dbReference type="FunFam" id="1.25.10.10:FF:000444">
    <property type="entry name" value="Coatomer subunit beta"/>
    <property type="match status" value="1"/>
</dbReference>
<protein>
    <recommendedName>
        <fullName evidence="3 14">Coatomer subunit beta</fullName>
    </recommendedName>
    <alternativeName>
        <fullName evidence="13 14">Beta-coat protein</fullName>
    </alternativeName>
</protein>
<evidence type="ECO:0000259" key="15">
    <source>
        <dbReference type="Pfam" id="PF01602"/>
    </source>
</evidence>
<name>F2TX28_SALR5</name>
<evidence type="ECO:0000259" key="17">
    <source>
        <dbReference type="Pfam" id="PF14806"/>
    </source>
</evidence>
<dbReference type="GeneID" id="16078709"/>
<dbReference type="InterPro" id="IPR002553">
    <property type="entry name" value="Clathrin/coatomer_adapt-like_N"/>
</dbReference>
<dbReference type="InterPro" id="IPR016024">
    <property type="entry name" value="ARM-type_fold"/>
</dbReference>
<proteinExistence type="predicted"/>
<evidence type="ECO:0000256" key="11">
    <source>
        <dbReference type="ARBA" id="ARBA00023329"/>
    </source>
</evidence>
<dbReference type="KEGG" id="sre:PTSG_00644"/>
<dbReference type="EMBL" id="GL832956">
    <property type="protein sequence ID" value="EGD75937.1"/>
    <property type="molecule type" value="Genomic_DNA"/>
</dbReference>
<feature type="domain" description="Clathrin/coatomer adaptor adaptin-like N-terminal" evidence="15">
    <location>
        <begin position="19"/>
        <end position="526"/>
    </location>
</feature>
<evidence type="ECO:0000256" key="1">
    <source>
        <dbReference type="ARBA" id="ARBA00004255"/>
    </source>
</evidence>
<dbReference type="GO" id="GO:0000139">
    <property type="term" value="C:Golgi membrane"/>
    <property type="evidence" value="ECO:0007669"/>
    <property type="project" value="UniProtKB-SubCell"/>
</dbReference>
<dbReference type="RefSeq" id="XP_004998113.1">
    <property type="nucleotide sequence ID" value="XM_004998056.1"/>
</dbReference>
<evidence type="ECO:0000256" key="13">
    <source>
        <dbReference type="ARBA" id="ARBA00030841"/>
    </source>
</evidence>
<feature type="domain" description="Coatomer beta subunit appendage platform" evidence="17">
    <location>
        <begin position="809"/>
        <end position="936"/>
    </location>
</feature>
<dbReference type="PIRSF" id="PIRSF005727">
    <property type="entry name" value="Coatomer_beta_subunit"/>
    <property type="match status" value="1"/>
</dbReference>
<evidence type="ECO:0000256" key="5">
    <source>
        <dbReference type="ARBA" id="ARBA00022490"/>
    </source>
</evidence>
<dbReference type="InterPro" id="IPR016460">
    <property type="entry name" value="COPB1"/>
</dbReference>
<evidence type="ECO:0000256" key="10">
    <source>
        <dbReference type="ARBA" id="ARBA00023136"/>
    </source>
</evidence>
<dbReference type="InParanoid" id="F2TX28"/>
<evidence type="ECO:0000259" key="16">
    <source>
        <dbReference type="Pfam" id="PF07718"/>
    </source>
</evidence>
<dbReference type="InterPro" id="IPR011989">
    <property type="entry name" value="ARM-like"/>
</dbReference>
<gene>
    <name evidence="18" type="ORF">PTSG_00644</name>
</gene>
<dbReference type="Proteomes" id="UP000007799">
    <property type="component" value="Unassembled WGS sequence"/>
</dbReference>
<comment type="subcellular location">
    <subcellularLocation>
        <location evidence="14">Cytoplasm</location>
    </subcellularLocation>
    <subcellularLocation>
        <location evidence="1 14">Golgi apparatus membrane</location>
        <topology evidence="1 14">Peripheral membrane protein</topology>
        <orientation evidence="1 14">Cytoplasmic side</orientation>
    </subcellularLocation>
    <subcellularLocation>
        <location evidence="14">Cytoplasmic vesicle</location>
        <location evidence="14">COPI-coated vesicle membrane</location>
        <topology evidence="14">Peripheral membrane protein</topology>
        <orientation evidence="14">Cytoplasmic side</orientation>
    </subcellularLocation>
</comment>
<keyword evidence="11 14" id="KW-0968">Cytoplasmic vesicle</keyword>
<dbReference type="InterPro" id="IPR011710">
    <property type="entry name" value="Coatomer_bsu_C"/>
</dbReference>
<dbReference type="GO" id="GO:0006891">
    <property type="term" value="P:intra-Golgi vesicle-mediated transport"/>
    <property type="evidence" value="ECO:0007669"/>
    <property type="project" value="TreeGrafter"/>
</dbReference>